<gene>
    <name evidence="1" type="ORF">BRARA_G00435</name>
</gene>
<organism evidence="1 2">
    <name type="scientific">Brassica campestris</name>
    <name type="common">Field mustard</name>
    <dbReference type="NCBI Taxonomy" id="3711"/>
    <lineage>
        <taxon>Eukaryota</taxon>
        <taxon>Viridiplantae</taxon>
        <taxon>Streptophyta</taxon>
        <taxon>Embryophyta</taxon>
        <taxon>Tracheophyta</taxon>
        <taxon>Spermatophyta</taxon>
        <taxon>Magnoliopsida</taxon>
        <taxon>eudicotyledons</taxon>
        <taxon>Gunneridae</taxon>
        <taxon>Pentapetalae</taxon>
        <taxon>rosids</taxon>
        <taxon>malvids</taxon>
        <taxon>Brassicales</taxon>
        <taxon>Brassicaceae</taxon>
        <taxon>Brassiceae</taxon>
        <taxon>Brassica</taxon>
    </lineage>
</organism>
<reference evidence="1 2" key="1">
    <citation type="submission" date="2018-06" db="EMBL/GenBank/DDBJ databases">
        <title>WGS assembly of Brassica rapa FPsc.</title>
        <authorList>
            <person name="Bowman J."/>
            <person name="Kohchi T."/>
            <person name="Yamato K."/>
            <person name="Jenkins J."/>
            <person name="Shu S."/>
            <person name="Ishizaki K."/>
            <person name="Yamaoka S."/>
            <person name="Nishihama R."/>
            <person name="Nakamura Y."/>
            <person name="Berger F."/>
            <person name="Adam C."/>
            <person name="Aki S."/>
            <person name="Althoff F."/>
            <person name="Araki T."/>
            <person name="Arteaga-Vazquez M."/>
            <person name="Balasubrmanian S."/>
            <person name="Bauer D."/>
            <person name="Boehm C."/>
            <person name="Briginshaw L."/>
            <person name="Caballero-Perez J."/>
            <person name="Catarino B."/>
            <person name="Chen F."/>
            <person name="Chiyoda S."/>
            <person name="Chovatia M."/>
            <person name="Davies K."/>
            <person name="Delmans M."/>
            <person name="Demura T."/>
            <person name="Dierschke T."/>
            <person name="Dolan L."/>
            <person name="Dorantes-Acosta A."/>
            <person name="Eklund D."/>
            <person name="Florent S."/>
            <person name="Flores-Sandoval E."/>
            <person name="Fujiyama A."/>
            <person name="Fukuzawa H."/>
            <person name="Galik B."/>
            <person name="Grimanelli D."/>
            <person name="Grimwood J."/>
            <person name="Grossniklaus U."/>
            <person name="Hamada T."/>
            <person name="Haseloff J."/>
            <person name="Hetherington A."/>
            <person name="Higo A."/>
            <person name="Hirakawa Y."/>
            <person name="Hundley H."/>
            <person name="Ikeda Y."/>
            <person name="Inoue K."/>
            <person name="Inoue S."/>
            <person name="Ishida S."/>
            <person name="Jia Q."/>
            <person name="Kakita M."/>
            <person name="Kanazawa T."/>
            <person name="Kawai Y."/>
            <person name="Kawashima T."/>
            <person name="Kennedy M."/>
            <person name="Kinose K."/>
            <person name="Kinoshita T."/>
            <person name="Kohara Y."/>
            <person name="Koide E."/>
            <person name="Komatsu K."/>
            <person name="Kopischke S."/>
            <person name="Kubo M."/>
            <person name="Kyozuka J."/>
            <person name="Lagercrantz U."/>
            <person name="Lin S."/>
            <person name="Lindquist E."/>
            <person name="Lipzen A."/>
            <person name="Lu C."/>
            <person name="Luna E."/>
            <person name="Martienssen R."/>
            <person name="Minamino N."/>
            <person name="Mizutani M."/>
            <person name="Mizutani M."/>
            <person name="Mochizuki N."/>
            <person name="Monte I."/>
            <person name="Mosher R."/>
            <person name="Nagasaki H."/>
            <person name="Nakagami H."/>
            <person name="Naramoto S."/>
            <person name="Nishitani K."/>
            <person name="Ohtani M."/>
            <person name="Okamoto T."/>
            <person name="Okumura M."/>
            <person name="Phillips J."/>
            <person name="Pollak B."/>
            <person name="Reinders A."/>
            <person name="Roevekamp M."/>
            <person name="Sano R."/>
            <person name="Sawa S."/>
            <person name="Schmid M."/>
            <person name="Shirakawa M."/>
            <person name="Solano R."/>
            <person name="Spunde A."/>
            <person name="Suetsugu N."/>
            <person name="Sugano S."/>
            <person name="Sugiyama A."/>
            <person name="Sun R."/>
            <person name="Suzuki Y."/>
            <person name="Takenaka M."/>
            <person name="Takezawa D."/>
            <person name="Tomogane H."/>
            <person name="Tsuzuki M."/>
            <person name="Ueda T."/>
            <person name="Umeda M."/>
            <person name="Ward J."/>
            <person name="Watanabe Y."/>
            <person name="Yazaki K."/>
            <person name="Yokoyama R."/>
            <person name="Yoshitake Y."/>
            <person name="Yotsui I."/>
            <person name="Zachgo S."/>
            <person name="Schmutz J."/>
        </authorList>
    </citation>
    <scope>NUCLEOTIDE SEQUENCE [LARGE SCALE GENOMIC DNA]</scope>
    <source>
        <strain evidence="2">cv. B-3</strain>
    </source>
</reference>
<dbReference type="Proteomes" id="UP000264353">
    <property type="component" value="Chromosome A7"/>
</dbReference>
<protein>
    <submittedName>
        <fullName evidence="1">Uncharacterized protein</fullName>
    </submittedName>
</protein>
<dbReference type="AlphaFoldDB" id="A0A397YQB8"/>
<sequence length="178" mass="19163">MILSNSGHAKSTIVRLVNHKPSVILVKRSRLAILRPITPRHVTRVGTFTNRRLTKLVKVDVFEPLNGGFHHEMENIRVFAINGDARIAIELVAFLGGGGFHVGDVDERREGRLVNGHEIFAGFDDGLVGSQGGVGCGGEESGDLVGGVEERVFGLVCGGDDGEDEYAHDEEGEAYVSD</sequence>
<accession>A0A397YQB8</accession>
<dbReference type="EMBL" id="CM010634">
    <property type="protein sequence ID" value="RID53006.1"/>
    <property type="molecule type" value="Genomic_DNA"/>
</dbReference>
<proteinExistence type="predicted"/>
<name>A0A397YQB8_BRACM</name>
<evidence type="ECO:0000313" key="1">
    <source>
        <dbReference type="EMBL" id="RID53006.1"/>
    </source>
</evidence>
<evidence type="ECO:0000313" key="2">
    <source>
        <dbReference type="Proteomes" id="UP000264353"/>
    </source>
</evidence>